<dbReference type="OrthoDB" id="9805576at2"/>
<name>A0A2T5B1D4_MYCDI</name>
<evidence type="ECO:0000256" key="2">
    <source>
        <dbReference type="ARBA" id="ARBA00022679"/>
    </source>
</evidence>
<dbReference type="PANTHER" id="PTHR43435">
    <property type="entry name" value="RIBULOKINASE"/>
    <property type="match status" value="1"/>
</dbReference>
<dbReference type="InterPro" id="IPR018485">
    <property type="entry name" value="FGGY_C"/>
</dbReference>
<evidence type="ECO:0008006" key="8">
    <source>
        <dbReference type="Google" id="ProtNLM"/>
    </source>
</evidence>
<dbReference type="InterPro" id="IPR043129">
    <property type="entry name" value="ATPase_NBD"/>
</dbReference>
<comment type="similarity">
    <text evidence="1">Belongs to the FGGY kinase family.</text>
</comment>
<keyword evidence="2" id="KW-0808">Transferase</keyword>
<dbReference type="Gene3D" id="3.30.420.40">
    <property type="match status" value="1"/>
</dbReference>
<dbReference type="PIRSF" id="PIRSF000538">
    <property type="entry name" value="GlpK"/>
    <property type="match status" value="1"/>
</dbReference>
<keyword evidence="3" id="KW-0418">Kinase</keyword>
<evidence type="ECO:0000313" key="7">
    <source>
        <dbReference type="Proteomes" id="UP000241247"/>
    </source>
</evidence>
<dbReference type="Pfam" id="PF00370">
    <property type="entry name" value="FGGY_N"/>
    <property type="match status" value="1"/>
</dbReference>
<keyword evidence="7" id="KW-1185">Reference proteome</keyword>
<evidence type="ECO:0000259" key="4">
    <source>
        <dbReference type="Pfam" id="PF00370"/>
    </source>
</evidence>
<dbReference type="AlphaFoldDB" id="A0A2T5B1D4"/>
<dbReference type="EMBL" id="PZZZ01000007">
    <property type="protein sequence ID" value="PTM92789.1"/>
    <property type="molecule type" value="Genomic_DNA"/>
</dbReference>
<dbReference type="NCBIfam" id="TIGR01315">
    <property type="entry name" value="5C_CHO_kinase"/>
    <property type="match status" value="1"/>
</dbReference>
<dbReference type="Pfam" id="PF02782">
    <property type="entry name" value="FGGY_C"/>
    <property type="match status" value="1"/>
</dbReference>
<sequence>MRDLMVAVDVGTGSARAGVFDRRGAMLARAEHPIAMNRPAENHAEHDSEDIWRAVCIAVREAQGAAKVGADRIGALGFDATCSLVVRDKAGAQLAVSGGADPRWDTIVWLDHRALAEADFCTATGHAVVDHSGKVMSPEMQMPKLMWLKRNLPGQWARAGHFFDLADFLTWRATGQLARSRCTTTAKWNYLAHEENGWRDDFLEAIGLPDLRERGALPKETAAVGSAVGHLTVQAAADLGLQPGCVVAAGLIDAYAGALGVLGGFAGDPRRLGRQLALIGGTSSCVVTLSGQARFGHGMWGPYYEALLPGQWLAEGGQSATGALLDHIARLHSAGGTPCPAIHQRIVDRVGELRATDGQDFAARLYVLPDFHGNRSPFADPHGLGVISGLSLDATFDGLCRLYWKTCVSIVLGMRHIVEKLGESGRSFEALHVTGGHLHNPLLMELYRDVMDCKVIVPNTSDAVLLGTAMAAAVAGGIHPDLACAGACMQPDATVHKPNPTRRANYDLEYRRFLALYRHRYELEQIS</sequence>
<dbReference type="RefSeq" id="WP_108004153.1">
    <property type="nucleotide sequence ID" value="NZ_JBHEEX010000010.1"/>
</dbReference>
<dbReference type="InterPro" id="IPR018484">
    <property type="entry name" value="FGGY_N"/>
</dbReference>
<dbReference type="InterPro" id="IPR006003">
    <property type="entry name" value="FGGY_RbtK-like"/>
</dbReference>
<gene>
    <name evidence="6" type="ORF">C7449_107203</name>
</gene>
<dbReference type="GO" id="GO:0005737">
    <property type="term" value="C:cytoplasm"/>
    <property type="evidence" value="ECO:0007669"/>
    <property type="project" value="TreeGrafter"/>
</dbReference>
<dbReference type="Proteomes" id="UP000241247">
    <property type="component" value="Unassembled WGS sequence"/>
</dbReference>
<evidence type="ECO:0000259" key="5">
    <source>
        <dbReference type="Pfam" id="PF02782"/>
    </source>
</evidence>
<dbReference type="CDD" id="cd07782">
    <property type="entry name" value="ASKHA_NBD_FGGY_D-RBK"/>
    <property type="match status" value="1"/>
</dbReference>
<dbReference type="Gene3D" id="1.20.58.2240">
    <property type="match status" value="1"/>
</dbReference>
<dbReference type="GO" id="GO:0019150">
    <property type="term" value="F:D-ribulokinase activity"/>
    <property type="evidence" value="ECO:0007669"/>
    <property type="project" value="TreeGrafter"/>
</dbReference>
<accession>A0A2T5B1D4</accession>
<evidence type="ECO:0000256" key="1">
    <source>
        <dbReference type="ARBA" id="ARBA00009156"/>
    </source>
</evidence>
<feature type="domain" description="Carbohydrate kinase FGGY C-terminal" evidence="5">
    <location>
        <begin position="277"/>
        <end position="475"/>
    </location>
</feature>
<comment type="caution">
    <text evidence="6">The sequence shown here is derived from an EMBL/GenBank/DDBJ whole genome shotgun (WGS) entry which is preliminary data.</text>
</comment>
<evidence type="ECO:0000256" key="3">
    <source>
        <dbReference type="ARBA" id="ARBA00022777"/>
    </source>
</evidence>
<proteinExistence type="inferred from homology"/>
<dbReference type="InterPro" id="IPR000577">
    <property type="entry name" value="Carb_kinase_FGGY"/>
</dbReference>
<organism evidence="6 7">
    <name type="scientific">Mycoplana dimorpha</name>
    <dbReference type="NCBI Taxonomy" id="28320"/>
    <lineage>
        <taxon>Bacteria</taxon>
        <taxon>Pseudomonadati</taxon>
        <taxon>Pseudomonadota</taxon>
        <taxon>Alphaproteobacteria</taxon>
        <taxon>Hyphomicrobiales</taxon>
        <taxon>Rhizobiaceae</taxon>
        <taxon>Mycoplana</taxon>
    </lineage>
</organism>
<evidence type="ECO:0000313" key="6">
    <source>
        <dbReference type="EMBL" id="PTM92789.1"/>
    </source>
</evidence>
<dbReference type="SUPFAM" id="SSF53067">
    <property type="entry name" value="Actin-like ATPase domain"/>
    <property type="match status" value="2"/>
</dbReference>
<protein>
    <recommendedName>
        <fullName evidence="8">FGGY-family pentulose kinase</fullName>
    </recommendedName>
</protein>
<feature type="domain" description="Carbohydrate kinase FGGY N-terminal" evidence="4">
    <location>
        <begin position="5"/>
        <end position="260"/>
    </location>
</feature>
<dbReference type="GO" id="GO:0019321">
    <property type="term" value="P:pentose metabolic process"/>
    <property type="evidence" value="ECO:0007669"/>
    <property type="project" value="TreeGrafter"/>
</dbReference>
<dbReference type="PANTHER" id="PTHR43435:SF4">
    <property type="entry name" value="FGGY CARBOHYDRATE KINASE DOMAIN-CONTAINING PROTEIN"/>
    <property type="match status" value="1"/>
</dbReference>
<reference evidence="6 7" key="1">
    <citation type="submission" date="2018-04" db="EMBL/GenBank/DDBJ databases">
        <title>Genomic Encyclopedia of Type Strains, Phase IV (KMG-IV): sequencing the most valuable type-strain genomes for metagenomic binning, comparative biology and taxonomic classification.</title>
        <authorList>
            <person name="Goeker M."/>
        </authorList>
    </citation>
    <scope>NUCLEOTIDE SEQUENCE [LARGE SCALE GENOMIC DNA]</scope>
    <source>
        <strain evidence="6 7">DSM 7138</strain>
    </source>
</reference>